<keyword evidence="3" id="KW-1185">Reference proteome</keyword>
<dbReference type="AlphaFoldDB" id="A0A841RK67"/>
<keyword evidence="1" id="KW-0472">Membrane</keyword>
<organism evidence="2 3">
    <name type="scientific">Gracilibacillus halotolerans</name>
    <dbReference type="NCBI Taxonomy" id="74386"/>
    <lineage>
        <taxon>Bacteria</taxon>
        <taxon>Bacillati</taxon>
        <taxon>Bacillota</taxon>
        <taxon>Bacilli</taxon>
        <taxon>Bacillales</taxon>
        <taxon>Bacillaceae</taxon>
        <taxon>Gracilibacillus</taxon>
    </lineage>
</organism>
<dbReference type="RefSeq" id="WP_184245289.1">
    <property type="nucleotide sequence ID" value="NZ_BAAACU010000002.1"/>
</dbReference>
<accession>A0A841RK67</accession>
<protein>
    <submittedName>
        <fullName evidence="2">Uncharacterized protein</fullName>
    </submittedName>
</protein>
<name>A0A841RK67_9BACI</name>
<feature type="transmembrane region" description="Helical" evidence="1">
    <location>
        <begin position="30"/>
        <end position="48"/>
    </location>
</feature>
<keyword evidence="1" id="KW-0812">Transmembrane</keyword>
<dbReference type="EMBL" id="JACHON010000002">
    <property type="protein sequence ID" value="MBB6512257.1"/>
    <property type="molecule type" value="Genomic_DNA"/>
</dbReference>
<sequence length="61" mass="6961">MSVSWYVPRIILTVLILSSLFVSYFVSLEWGQICLISSMLLSLLYLFIEGGIRKRSKSSTD</sequence>
<feature type="transmembrane region" description="Helical" evidence="1">
    <location>
        <begin position="7"/>
        <end position="24"/>
    </location>
</feature>
<evidence type="ECO:0000313" key="2">
    <source>
        <dbReference type="EMBL" id="MBB6512257.1"/>
    </source>
</evidence>
<evidence type="ECO:0000313" key="3">
    <source>
        <dbReference type="Proteomes" id="UP000572212"/>
    </source>
</evidence>
<gene>
    <name evidence="2" type="ORF">GGQ92_001038</name>
</gene>
<evidence type="ECO:0000256" key="1">
    <source>
        <dbReference type="SAM" id="Phobius"/>
    </source>
</evidence>
<dbReference type="Proteomes" id="UP000572212">
    <property type="component" value="Unassembled WGS sequence"/>
</dbReference>
<comment type="caution">
    <text evidence="2">The sequence shown here is derived from an EMBL/GenBank/DDBJ whole genome shotgun (WGS) entry which is preliminary data.</text>
</comment>
<proteinExistence type="predicted"/>
<reference evidence="2 3" key="1">
    <citation type="submission" date="2020-08" db="EMBL/GenBank/DDBJ databases">
        <title>Genomic Encyclopedia of Type Strains, Phase IV (KMG-IV): sequencing the most valuable type-strain genomes for metagenomic binning, comparative biology and taxonomic classification.</title>
        <authorList>
            <person name="Goeker M."/>
        </authorList>
    </citation>
    <scope>NUCLEOTIDE SEQUENCE [LARGE SCALE GENOMIC DNA]</scope>
    <source>
        <strain evidence="2 3">DSM 11805</strain>
    </source>
</reference>
<keyword evidence="1" id="KW-1133">Transmembrane helix</keyword>